<accession>L0AA48</accession>
<keyword evidence="6 10" id="KW-0411">Iron-sulfur</keyword>
<dbReference type="SMART" id="SM00729">
    <property type="entry name" value="Elp3"/>
    <property type="match status" value="1"/>
</dbReference>
<dbReference type="PROSITE" id="PS51918">
    <property type="entry name" value="RADICAL_SAM"/>
    <property type="match status" value="1"/>
</dbReference>
<feature type="binding site" evidence="10">
    <location>
        <position position="32"/>
    </location>
    <ligand>
        <name>[4Fe-4S] cluster</name>
        <dbReference type="ChEBI" id="CHEBI:49883"/>
        <label>1</label>
        <note>4Fe-4S-S-AdoMet</note>
    </ligand>
</feature>
<dbReference type="InterPro" id="IPR007197">
    <property type="entry name" value="rSAM"/>
</dbReference>
<dbReference type="GO" id="GO:0051539">
    <property type="term" value="F:4 iron, 4 sulfur cluster binding"/>
    <property type="evidence" value="ECO:0007669"/>
    <property type="project" value="UniProtKB-UniRule"/>
</dbReference>
<feature type="binding site" evidence="10">
    <location>
        <begin position="264"/>
        <end position="266"/>
    </location>
    <ligand>
        <name>GTP</name>
        <dbReference type="ChEBI" id="CHEBI:37565"/>
    </ligand>
</feature>
<feature type="binding site" evidence="10">
    <location>
        <position position="77"/>
    </location>
    <ligand>
        <name>S-adenosyl-L-methionine</name>
        <dbReference type="ChEBI" id="CHEBI:59789"/>
    </ligand>
</feature>
<dbReference type="RefSeq" id="WP_015232197.1">
    <property type="nucleotide sequence ID" value="NC_019791.1"/>
</dbReference>
<keyword evidence="8 10" id="KW-0501">Molybdenum cofactor biosynthesis</keyword>
<dbReference type="NCBIfam" id="TIGR02668">
    <property type="entry name" value="moaA_archaeal"/>
    <property type="match status" value="1"/>
</dbReference>
<keyword evidence="4 10" id="KW-0547">Nucleotide-binding</keyword>
<dbReference type="HOGENOM" id="CLU_009273_0_1_2"/>
<dbReference type="InterPro" id="IPR013485">
    <property type="entry name" value="MoaA_arc"/>
</dbReference>
<dbReference type="InterPro" id="IPR006638">
    <property type="entry name" value="Elp3/MiaA/NifB-like_rSAM"/>
</dbReference>
<gene>
    <name evidence="10" type="primary">moaA</name>
    <name evidence="12" type="ordered locus">Calag_0539</name>
</gene>
<evidence type="ECO:0000256" key="1">
    <source>
        <dbReference type="ARBA" id="ARBA00022485"/>
    </source>
</evidence>
<evidence type="ECO:0000256" key="7">
    <source>
        <dbReference type="ARBA" id="ARBA00023134"/>
    </source>
</evidence>
<evidence type="ECO:0000256" key="10">
    <source>
        <dbReference type="HAMAP-Rule" id="MF_01225"/>
    </source>
</evidence>
<keyword evidence="13" id="KW-1185">Reference proteome</keyword>
<dbReference type="SFLD" id="SFLDG01386">
    <property type="entry name" value="main_SPASM_domain-containing"/>
    <property type="match status" value="1"/>
</dbReference>
<reference evidence="13" key="1">
    <citation type="submission" date="2012-03" db="EMBL/GenBank/DDBJ databases">
        <title>Complete genome of Caldisphaera lagunensis DSM 15908.</title>
        <authorList>
            <person name="Lucas S."/>
            <person name="Copeland A."/>
            <person name="Lapidus A."/>
            <person name="Glavina del Rio T."/>
            <person name="Dalin E."/>
            <person name="Tice H."/>
            <person name="Bruce D."/>
            <person name="Goodwin L."/>
            <person name="Pitluck S."/>
            <person name="Peters L."/>
            <person name="Mikhailova N."/>
            <person name="Teshima H."/>
            <person name="Kyrpides N."/>
            <person name="Mavromatis K."/>
            <person name="Ivanova N."/>
            <person name="Brettin T."/>
            <person name="Detter J.C."/>
            <person name="Han C."/>
            <person name="Larimer F."/>
            <person name="Land M."/>
            <person name="Hauser L."/>
            <person name="Markowitz V."/>
            <person name="Cheng J.-F."/>
            <person name="Hugenholtz P."/>
            <person name="Woyke T."/>
            <person name="Wu D."/>
            <person name="Spring S."/>
            <person name="Schroeder M."/>
            <person name="Brambilla E."/>
            <person name="Klenk H.-P."/>
            <person name="Eisen J.A."/>
        </authorList>
    </citation>
    <scope>NUCLEOTIDE SEQUENCE [LARGE SCALE GENOMIC DNA]</scope>
    <source>
        <strain evidence="13">DSM 15908 / JCM 11604 / IC-154</strain>
    </source>
</reference>
<dbReference type="KEGG" id="clg:Calag_0539"/>
<feature type="binding site" evidence="10">
    <location>
        <position position="276"/>
    </location>
    <ligand>
        <name>[4Fe-4S] cluster</name>
        <dbReference type="ChEBI" id="CHEBI:49883"/>
        <label>2</label>
        <note>4Fe-4S-substrate</note>
    </ligand>
</feature>
<keyword evidence="7 10" id="KW-0342">GTP-binding</keyword>
<dbReference type="eggNOG" id="arCOG00930">
    <property type="taxonomic scope" value="Archaea"/>
</dbReference>
<dbReference type="NCBIfam" id="NF001199">
    <property type="entry name" value="PRK00164.2-1"/>
    <property type="match status" value="1"/>
</dbReference>
<dbReference type="PANTHER" id="PTHR22960">
    <property type="entry name" value="MOLYBDOPTERIN COFACTOR SYNTHESIS PROTEIN A"/>
    <property type="match status" value="1"/>
</dbReference>
<dbReference type="CDD" id="cd01335">
    <property type="entry name" value="Radical_SAM"/>
    <property type="match status" value="1"/>
</dbReference>
<dbReference type="InterPro" id="IPR010505">
    <property type="entry name" value="MoaA_twitch"/>
</dbReference>
<dbReference type="InterPro" id="IPR013785">
    <property type="entry name" value="Aldolase_TIM"/>
</dbReference>
<dbReference type="GO" id="GO:0005525">
    <property type="term" value="F:GTP binding"/>
    <property type="evidence" value="ECO:0007669"/>
    <property type="project" value="UniProtKB-UniRule"/>
</dbReference>
<evidence type="ECO:0000313" key="12">
    <source>
        <dbReference type="EMBL" id="AFZ70299.1"/>
    </source>
</evidence>
<dbReference type="InterPro" id="IPR040064">
    <property type="entry name" value="MoaA-like"/>
</dbReference>
<proteinExistence type="inferred from homology"/>
<evidence type="ECO:0000256" key="9">
    <source>
        <dbReference type="ARBA" id="ARBA00023239"/>
    </source>
</evidence>
<dbReference type="InterPro" id="IPR050105">
    <property type="entry name" value="MoCo_biosynth_MoaA/MoaC"/>
</dbReference>
<dbReference type="HAMAP" id="MF_01225_A">
    <property type="entry name" value="MoaA_A"/>
    <property type="match status" value="1"/>
</dbReference>
<evidence type="ECO:0000313" key="13">
    <source>
        <dbReference type="Proteomes" id="UP000010469"/>
    </source>
</evidence>
<sequence>MLEKRLIDAYGRPLENLRIAVTRECNYNCIFCHLEGDPIGKPQKIGTMPPELTPEDYSIVAEAASKIGITGFKLTGGEPLVRNDIVDIVHNIRKYAQNSDISMTTNGYLLEFYAKKLRDVGLNRVNISIHSLNRETYYKITGVDGLEKALNGLDEALKYNLKVKINASIVNGLNNNEVIELIKFASDKKVTLQLIELQPINAGSRQFNSLHYPLSLIEDMLIKNGAKVINRKLHNRPIYIMPDGTTVEMVKSYNNPIFCAGCMRVRLLADGTLTPCINWRKPGVSLLPRIRNKPREVAIKNAIDAFIEVNTLRRPYTLYNINTNQYITNNDGARLVLPKKSIKFNY</sequence>
<dbReference type="InParanoid" id="L0AA48"/>
<comment type="cofactor">
    <cofactor evidence="10">
        <name>[4Fe-4S] cluster</name>
        <dbReference type="ChEBI" id="CHEBI:49883"/>
    </cofactor>
    <text evidence="10">Binds 2 [4Fe-4S] clusters. Binds 1 [4Fe-4S] cluster coordinated with 3 cysteines and an exchangeable S-adenosyl-L-methionine and 1 [4Fe-4S] cluster coordinated with 3 cysteines and the GTP-derived substrate.</text>
</comment>
<dbReference type="OrthoDB" id="6925at2157"/>
<comment type="caution">
    <text evidence="10">Lacks conserved residue(s) required for the propagation of feature annotation.</text>
</comment>
<dbReference type="Proteomes" id="UP000010469">
    <property type="component" value="Chromosome"/>
</dbReference>
<dbReference type="GO" id="GO:0006777">
    <property type="term" value="P:Mo-molybdopterin cofactor biosynthetic process"/>
    <property type="evidence" value="ECO:0007669"/>
    <property type="project" value="UniProtKB-UniRule"/>
</dbReference>
<name>L0AA48_CALLD</name>
<evidence type="ECO:0000256" key="5">
    <source>
        <dbReference type="ARBA" id="ARBA00023004"/>
    </source>
</evidence>
<comment type="pathway">
    <text evidence="10">Cofactor biosynthesis; molybdopterin biosynthesis.</text>
</comment>
<evidence type="ECO:0000256" key="3">
    <source>
        <dbReference type="ARBA" id="ARBA00022723"/>
    </source>
</evidence>
<protein>
    <recommendedName>
        <fullName evidence="10">Probable GTP 3',8-cyclase</fullName>
        <ecNumber evidence="10">4.1.99.22</ecNumber>
    </recommendedName>
    <alternativeName>
        <fullName evidence="10">Molybdenum cofactor biosynthesis protein A</fullName>
    </alternativeName>
</protein>
<keyword evidence="9 10" id="KW-0456">Lyase</keyword>
<dbReference type="SFLD" id="SFLDS00029">
    <property type="entry name" value="Radical_SAM"/>
    <property type="match status" value="1"/>
</dbReference>
<dbReference type="GO" id="GO:0061799">
    <property type="term" value="F:cyclic pyranopterin monophosphate synthase activity"/>
    <property type="evidence" value="ECO:0007669"/>
    <property type="project" value="TreeGrafter"/>
</dbReference>
<dbReference type="Pfam" id="PF04055">
    <property type="entry name" value="Radical_SAM"/>
    <property type="match status" value="1"/>
</dbReference>
<keyword evidence="1 10" id="KW-0004">4Fe-4S</keyword>
<dbReference type="EMBL" id="CP003378">
    <property type="protein sequence ID" value="AFZ70299.1"/>
    <property type="molecule type" value="Genomic_DNA"/>
</dbReference>
<dbReference type="GO" id="GO:0061798">
    <property type="term" value="F:GTP 3',8'-cyclase activity"/>
    <property type="evidence" value="ECO:0007669"/>
    <property type="project" value="UniProtKB-UniRule"/>
</dbReference>
<keyword evidence="2 10" id="KW-0949">S-adenosyl-L-methionine</keyword>
<dbReference type="FunCoup" id="L0AA48">
    <property type="interactions" value="110"/>
</dbReference>
<evidence type="ECO:0000256" key="8">
    <source>
        <dbReference type="ARBA" id="ARBA00023150"/>
    </source>
</evidence>
<keyword evidence="3 10" id="KW-0479">Metal-binding</keyword>
<comment type="catalytic activity">
    <reaction evidence="10">
        <text>GTP + AH2 + S-adenosyl-L-methionine = (8S)-3',8-cyclo-7,8-dihydroguanosine 5'-triphosphate + 5'-deoxyadenosine + L-methionine + A + H(+)</text>
        <dbReference type="Rhea" id="RHEA:49576"/>
        <dbReference type="ChEBI" id="CHEBI:13193"/>
        <dbReference type="ChEBI" id="CHEBI:15378"/>
        <dbReference type="ChEBI" id="CHEBI:17319"/>
        <dbReference type="ChEBI" id="CHEBI:17499"/>
        <dbReference type="ChEBI" id="CHEBI:37565"/>
        <dbReference type="ChEBI" id="CHEBI:57844"/>
        <dbReference type="ChEBI" id="CHEBI:59789"/>
        <dbReference type="ChEBI" id="CHEBI:131766"/>
        <dbReference type="EC" id="4.1.99.22"/>
    </reaction>
</comment>
<feature type="domain" description="Radical SAM core" evidence="11">
    <location>
        <begin position="9"/>
        <end position="232"/>
    </location>
</feature>
<feature type="binding site" evidence="10">
    <location>
        <position position="73"/>
    </location>
    <ligand>
        <name>GTP</name>
        <dbReference type="ChEBI" id="CHEBI:37565"/>
    </ligand>
</feature>
<dbReference type="SFLD" id="SFLDG01383">
    <property type="entry name" value="cyclic_pyranopterin_phosphate"/>
    <property type="match status" value="1"/>
</dbReference>
<dbReference type="GeneID" id="14211799"/>
<dbReference type="GO" id="GO:1904047">
    <property type="term" value="F:S-adenosyl-L-methionine binding"/>
    <property type="evidence" value="ECO:0007669"/>
    <property type="project" value="UniProtKB-UniRule"/>
</dbReference>
<dbReference type="STRING" id="1056495.Calag_0539"/>
<feature type="binding site" evidence="10">
    <location>
        <position position="128"/>
    </location>
    <ligand>
        <name>S-adenosyl-L-methionine</name>
        <dbReference type="ChEBI" id="CHEBI:59789"/>
    </ligand>
</feature>
<comment type="function">
    <text evidence="10">Catalyzes the cyclization of GTP to (8S)-3',8-cyclo-7,8-dihydroguanosine 5'-triphosphate.</text>
</comment>
<dbReference type="Pfam" id="PF06463">
    <property type="entry name" value="Mob_synth_C"/>
    <property type="match status" value="1"/>
</dbReference>
<feature type="binding site" evidence="10">
    <location>
        <position position="18"/>
    </location>
    <ligand>
        <name>GTP</name>
        <dbReference type="ChEBI" id="CHEBI:37565"/>
    </ligand>
</feature>
<dbReference type="AlphaFoldDB" id="L0AA48"/>
<organism evidence="12 13">
    <name type="scientific">Caldisphaera lagunensis (strain DSM 15908 / JCM 11604 / ANMR 0165 / IC-154)</name>
    <dbReference type="NCBI Taxonomy" id="1056495"/>
    <lineage>
        <taxon>Archaea</taxon>
        <taxon>Thermoproteota</taxon>
        <taxon>Thermoprotei</taxon>
        <taxon>Acidilobales</taxon>
        <taxon>Caldisphaeraceae</taxon>
        <taxon>Caldisphaera</taxon>
    </lineage>
</organism>
<dbReference type="SUPFAM" id="SSF102114">
    <property type="entry name" value="Radical SAM enzymes"/>
    <property type="match status" value="1"/>
</dbReference>
<dbReference type="PANTHER" id="PTHR22960:SF0">
    <property type="entry name" value="MOLYBDENUM COFACTOR BIOSYNTHESIS PROTEIN 1"/>
    <property type="match status" value="1"/>
</dbReference>
<dbReference type="Gene3D" id="3.20.20.70">
    <property type="entry name" value="Aldolase class I"/>
    <property type="match status" value="1"/>
</dbReference>
<dbReference type="SFLD" id="SFLDG01067">
    <property type="entry name" value="SPASM/twitch_domain_containing"/>
    <property type="match status" value="1"/>
</dbReference>
<evidence type="ECO:0000256" key="2">
    <source>
        <dbReference type="ARBA" id="ARBA00022691"/>
    </source>
</evidence>
<evidence type="ECO:0000259" key="11">
    <source>
        <dbReference type="PROSITE" id="PS51918"/>
    </source>
</evidence>
<dbReference type="UniPathway" id="UPA00344"/>
<feature type="binding site" evidence="10">
    <location>
        <position position="259"/>
    </location>
    <ligand>
        <name>[4Fe-4S] cluster</name>
        <dbReference type="ChEBI" id="CHEBI:49883"/>
        <label>2</label>
        <note>4Fe-4S-substrate</note>
    </ligand>
</feature>
<dbReference type="EC" id="4.1.99.22" evidence="10"/>
<dbReference type="GO" id="GO:0046872">
    <property type="term" value="F:metal ion binding"/>
    <property type="evidence" value="ECO:0007669"/>
    <property type="project" value="UniProtKB-KW"/>
</dbReference>
<evidence type="ECO:0000256" key="4">
    <source>
        <dbReference type="ARBA" id="ARBA00022741"/>
    </source>
</evidence>
<feature type="binding site" evidence="10">
    <location>
        <position position="104"/>
    </location>
    <ligand>
        <name>GTP</name>
        <dbReference type="ChEBI" id="CHEBI:37565"/>
    </ligand>
</feature>
<feature type="binding site" evidence="10">
    <location>
        <position position="29"/>
    </location>
    <ligand>
        <name>[4Fe-4S] cluster</name>
        <dbReference type="ChEBI" id="CHEBI:49883"/>
        <label>1</label>
        <note>4Fe-4S-S-AdoMet</note>
    </ligand>
</feature>
<evidence type="ECO:0000256" key="6">
    <source>
        <dbReference type="ARBA" id="ARBA00023014"/>
    </source>
</evidence>
<keyword evidence="5 10" id="KW-0408">Iron</keyword>
<dbReference type="InterPro" id="IPR058240">
    <property type="entry name" value="rSAM_sf"/>
</dbReference>
<comment type="similarity">
    <text evidence="10">Belongs to the radical SAM superfamily. MoaA family.</text>
</comment>
<feature type="binding site" evidence="10">
    <location>
        <position position="164"/>
    </location>
    <ligand>
        <name>GTP</name>
        <dbReference type="ChEBI" id="CHEBI:37565"/>
    </ligand>
</feature>
<feature type="binding site" evidence="10">
    <location>
        <position position="25"/>
    </location>
    <ligand>
        <name>[4Fe-4S] cluster</name>
        <dbReference type="ChEBI" id="CHEBI:49883"/>
        <label>1</label>
        <note>4Fe-4S-S-AdoMet</note>
    </ligand>
</feature>
<feature type="binding site" evidence="10">
    <location>
        <position position="262"/>
    </location>
    <ligand>
        <name>[4Fe-4S] cluster</name>
        <dbReference type="ChEBI" id="CHEBI:49883"/>
        <label>2</label>
        <note>4Fe-4S-substrate</note>
    </ligand>
</feature>